<organism evidence="2 3">
    <name type="scientific">Knipowitschia caucasica</name>
    <name type="common">Caucasian dwarf goby</name>
    <name type="synonym">Pomatoschistus caucasicus</name>
    <dbReference type="NCBI Taxonomy" id="637954"/>
    <lineage>
        <taxon>Eukaryota</taxon>
        <taxon>Metazoa</taxon>
        <taxon>Chordata</taxon>
        <taxon>Craniata</taxon>
        <taxon>Vertebrata</taxon>
        <taxon>Euteleostomi</taxon>
        <taxon>Actinopterygii</taxon>
        <taxon>Neopterygii</taxon>
        <taxon>Teleostei</taxon>
        <taxon>Neoteleostei</taxon>
        <taxon>Acanthomorphata</taxon>
        <taxon>Gobiaria</taxon>
        <taxon>Gobiiformes</taxon>
        <taxon>Gobioidei</taxon>
        <taxon>Gobiidae</taxon>
        <taxon>Gobiinae</taxon>
        <taxon>Knipowitschia</taxon>
    </lineage>
</organism>
<evidence type="ECO:0000313" key="3">
    <source>
        <dbReference type="Proteomes" id="UP001497482"/>
    </source>
</evidence>
<reference evidence="2 3" key="1">
    <citation type="submission" date="2024-04" db="EMBL/GenBank/DDBJ databases">
        <authorList>
            <person name="Waldvogel A.-M."/>
            <person name="Schoenle A."/>
        </authorList>
    </citation>
    <scope>NUCLEOTIDE SEQUENCE [LARGE SCALE GENOMIC DNA]</scope>
</reference>
<feature type="chain" id="PRO_5043595481" evidence="1">
    <location>
        <begin position="26"/>
        <end position="132"/>
    </location>
</feature>
<protein>
    <submittedName>
        <fullName evidence="2">Uncharacterized protein</fullName>
    </submittedName>
</protein>
<sequence length="132" mass="14829">MMMMMVPLTVPCVFVLLGLVSSAAALPLEIHDEQGSSPAALRRPRTLEQDLDEVLRSWSVSGLDRRRQLGDIEFSNRYSEFLRSKAKQTSMCAFLRRMQGVKKSGVSADTERVNLLLQQNMCPSVLPWSSDL</sequence>
<dbReference type="Proteomes" id="UP001497482">
    <property type="component" value="Chromosome 2"/>
</dbReference>
<dbReference type="AlphaFoldDB" id="A0AAV2KPH1"/>
<evidence type="ECO:0000313" key="2">
    <source>
        <dbReference type="EMBL" id="CAL1591950.1"/>
    </source>
</evidence>
<keyword evidence="3" id="KW-1185">Reference proteome</keyword>
<proteinExistence type="predicted"/>
<gene>
    <name evidence="2" type="ORF">KC01_LOCUS21277</name>
</gene>
<feature type="signal peptide" evidence="1">
    <location>
        <begin position="1"/>
        <end position="25"/>
    </location>
</feature>
<name>A0AAV2KPH1_KNICA</name>
<keyword evidence="1" id="KW-0732">Signal</keyword>
<evidence type="ECO:0000256" key="1">
    <source>
        <dbReference type="SAM" id="SignalP"/>
    </source>
</evidence>
<accession>A0AAV2KPH1</accession>
<dbReference type="EMBL" id="OZ035824">
    <property type="protein sequence ID" value="CAL1591950.1"/>
    <property type="molecule type" value="Genomic_DNA"/>
</dbReference>